<sequence length="392" mass="43861">MGLPLFVAPVESDITSKPSAKTPADPAHARSPIRRAPRSPYHHNERRRQLQETREHRLRLLAALQDHDDTPPPPLIPSSSRSSGGGGDGGADRTSFSDLVRPQEELDNLIRERRRLRRWGRREEAQAQADRAHHALGRRIWDGVLISSRLIRLQKDQRMPHWVQSRPSPLARESEGYRSPIPPLPRRIERPSARQPSHYIRHGQRVRYVDGLGDRDRSLSPEGDGVWDTLQSTLTPDPQPPSVGSSFASTNASAAASQSTIANSSVNTSVTSPDEEAEEPPCDHDFEEEGEGESEDDRDDRGVLRRTTEPSRRPTPHGSGSRSVGGRRSYADVAALIFDTTTSSPRDEGNDRPEWLSGMHRIVRGLASRQDIPDEWWAEAGLSRSMRYEDSN</sequence>
<accession>M7T8W1</accession>
<keyword evidence="3" id="KW-1185">Reference proteome</keyword>
<organism evidence="2 3">
    <name type="scientific">Eutypa lata (strain UCR-EL1)</name>
    <name type="common">Grapevine dieback disease fungus</name>
    <name type="synonym">Eutypa armeniacae</name>
    <dbReference type="NCBI Taxonomy" id="1287681"/>
    <lineage>
        <taxon>Eukaryota</taxon>
        <taxon>Fungi</taxon>
        <taxon>Dikarya</taxon>
        <taxon>Ascomycota</taxon>
        <taxon>Pezizomycotina</taxon>
        <taxon>Sordariomycetes</taxon>
        <taxon>Xylariomycetidae</taxon>
        <taxon>Xylariales</taxon>
        <taxon>Diatrypaceae</taxon>
        <taxon>Eutypa</taxon>
    </lineage>
</organism>
<evidence type="ECO:0000313" key="3">
    <source>
        <dbReference type="Proteomes" id="UP000012174"/>
    </source>
</evidence>
<feature type="region of interest" description="Disordered" evidence="1">
    <location>
        <begin position="335"/>
        <end position="354"/>
    </location>
</feature>
<evidence type="ECO:0000313" key="2">
    <source>
        <dbReference type="EMBL" id="EMR66266.1"/>
    </source>
</evidence>
<feature type="compositionally biased region" description="Basic residues" evidence="1">
    <location>
        <begin position="31"/>
        <end position="46"/>
    </location>
</feature>
<dbReference type="AlphaFoldDB" id="M7T8W1"/>
<name>M7T8W1_EUTLA</name>
<gene>
    <name evidence="2" type="ORF">UCREL1_6744</name>
</gene>
<dbReference type="OMA" id="VWDTLQS"/>
<feature type="compositionally biased region" description="Basic and acidic residues" evidence="1">
    <location>
        <begin position="299"/>
        <end position="312"/>
    </location>
</feature>
<protein>
    <submittedName>
        <fullName evidence="2">Uncharacterized protein</fullName>
    </submittedName>
</protein>
<feature type="region of interest" description="Disordered" evidence="1">
    <location>
        <begin position="158"/>
        <end position="328"/>
    </location>
</feature>
<feature type="compositionally biased region" description="Basic and acidic residues" evidence="1">
    <location>
        <begin position="345"/>
        <end position="354"/>
    </location>
</feature>
<proteinExistence type="predicted"/>
<dbReference type="HOGENOM" id="CLU_614083_0_0_1"/>
<dbReference type="OrthoDB" id="3946700at2759"/>
<feature type="compositionally biased region" description="Low complexity" evidence="1">
    <location>
        <begin position="316"/>
        <end position="328"/>
    </location>
</feature>
<evidence type="ECO:0000256" key="1">
    <source>
        <dbReference type="SAM" id="MobiDB-lite"/>
    </source>
</evidence>
<dbReference type="KEGG" id="ela:UCREL1_6744"/>
<reference evidence="3" key="1">
    <citation type="journal article" date="2013" name="Genome Announc.">
        <title>Draft genome sequence of the grapevine dieback fungus Eutypa lata UCR-EL1.</title>
        <authorList>
            <person name="Blanco-Ulate B."/>
            <person name="Rolshausen P.E."/>
            <person name="Cantu D."/>
        </authorList>
    </citation>
    <scope>NUCLEOTIDE SEQUENCE [LARGE SCALE GENOMIC DNA]</scope>
    <source>
        <strain evidence="3">UCR-EL1</strain>
    </source>
</reference>
<dbReference type="eggNOG" id="ENOG502SQAM">
    <property type="taxonomic scope" value="Eukaryota"/>
</dbReference>
<dbReference type="EMBL" id="KB706688">
    <property type="protein sequence ID" value="EMR66266.1"/>
    <property type="molecule type" value="Genomic_DNA"/>
</dbReference>
<feature type="compositionally biased region" description="Acidic residues" evidence="1">
    <location>
        <begin position="273"/>
        <end position="298"/>
    </location>
</feature>
<feature type="region of interest" description="Disordered" evidence="1">
    <location>
        <begin position="1"/>
        <end position="100"/>
    </location>
</feature>
<dbReference type="Proteomes" id="UP000012174">
    <property type="component" value="Unassembled WGS sequence"/>
</dbReference>
<feature type="compositionally biased region" description="Low complexity" evidence="1">
    <location>
        <begin position="245"/>
        <end position="265"/>
    </location>
</feature>